<evidence type="ECO:0000256" key="1">
    <source>
        <dbReference type="SAM" id="MobiDB-lite"/>
    </source>
</evidence>
<keyword evidence="2" id="KW-0472">Membrane</keyword>
<sequence length="92" mass="10701">WPEDFPHQTNKAKEVIKALLQEVIPCFGISLFWTLLRQWTSRYIKTAPPEGEMGDTPPEEGAQKNLWQAEPTEDLKLLFNKTKLSLLQLYFP</sequence>
<dbReference type="AlphaFoldDB" id="A0A8B9DKF3"/>
<keyword evidence="4" id="KW-1185">Reference proteome</keyword>
<dbReference type="Proteomes" id="UP000694521">
    <property type="component" value="Unplaced"/>
</dbReference>
<accession>A0A8B9DKF3</accession>
<feature type="transmembrane region" description="Helical" evidence="2">
    <location>
        <begin position="15"/>
        <end position="36"/>
    </location>
</feature>
<proteinExistence type="predicted"/>
<evidence type="ECO:0000256" key="2">
    <source>
        <dbReference type="SAM" id="Phobius"/>
    </source>
</evidence>
<protein>
    <submittedName>
        <fullName evidence="3">Uncharacterized protein</fullName>
    </submittedName>
</protein>
<evidence type="ECO:0000313" key="4">
    <source>
        <dbReference type="Proteomes" id="UP000694521"/>
    </source>
</evidence>
<dbReference type="Ensembl" id="ENSACDT00005007953.1">
    <property type="protein sequence ID" value="ENSACDP00005006604.1"/>
    <property type="gene ID" value="ENSACDG00005004847.1"/>
</dbReference>
<evidence type="ECO:0000313" key="3">
    <source>
        <dbReference type="Ensembl" id="ENSACDP00005006604.1"/>
    </source>
</evidence>
<keyword evidence="2" id="KW-1133">Transmembrane helix</keyword>
<name>A0A8B9DKF3_ANSCY</name>
<keyword evidence="2" id="KW-0812">Transmembrane</keyword>
<feature type="region of interest" description="Disordered" evidence="1">
    <location>
        <begin position="47"/>
        <end position="66"/>
    </location>
</feature>
<reference evidence="3" key="2">
    <citation type="submission" date="2025-09" db="UniProtKB">
        <authorList>
            <consortium name="Ensembl"/>
        </authorList>
    </citation>
    <scope>IDENTIFICATION</scope>
</reference>
<reference evidence="3" key="1">
    <citation type="submission" date="2025-08" db="UniProtKB">
        <authorList>
            <consortium name="Ensembl"/>
        </authorList>
    </citation>
    <scope>IDENTIFICATION</scope>
</reference>
<organism evidence="3 4">
    <name type="scientific">Anser cygnoides</name>
    <name type="common">Swan goose</name>
    <dbReference type="NCBI Taxonomy" id="8845"/>
    <lineage>
        <taxon>Eukaryota</taxon>
        <taxon>Metazoa</taxon>
        <taxon>Chordata</taxon>
        <taxon>Craniata</taxon>
        <taxon>Vertebrata</taxon>
        <taxon>Euteleostomi</taxon>
        <taxon>Archelosauria</taxon>
        <taxon>Archosauria</taxon>
        <taxon>Dinosauria</taxon>
        <taxon>Saurischia</taxon>
        <taxon>Theropoda</taxon>
        <taxon>Coelurosauria</taxon>
        <taxon>Aves</taxon>
        <taxon>Neognathae</taxon>
        <taxon>Galloanserae</taxon>
        <taxon>Anseriformes</taxon>
        <taxon>Anatidae</taxon>
        <taxon>Anserinae</taxon>
        <taxon>Anser</taxon>
    </lineage>
</organism>